<gene>
    <name evidence="2" type="primary">PEX3</name>
    <name evidence="2" type="ORF">H2200_004015</name>
</gene>
<dbReference type="EMBL" id="JAPDRK010000005">
    <property type="protein sequence ID" value="KAJ9612418.1"/>
    <property type="molecule type" value="Genomic_DNA"/>
</dbReference>
<proteinExistence type="predicted"/>
<evidence type="ECO:0000313" key="3">
    <source>
        <dbReference type="Proteomes" id="UP001172673"/>
    </source>
</evidence>
<dbReference type="PANTHER" id="PTHR28080:SF1">
    <property type="entry name" value="PEROXISOMAL BIOGENESIS FACTOR 3"/>
    <property type="match status" value="1"/>
</dbReference>
<dbReference type="GO" id="GO:0045046">
    <property type="term" value="P:protein import into peroxisome membrane"/>
    <property type="evidence" value="ECO:0007669"/>
    <property type="project" value="TreeGrafter"/>
</dbReference>
<dbReference type="InterPro" id="IPR006966">
    <property type="entry name" value="Peroxin-3"/>
</dbReference>
<feature type="region of interest" description="Disordered" evidence="1">
    <location>
        <begin position="396"/>
        <end position="415"/>
    </location>
</feature>
<feature type="region of interest" description="Disordered" evidence="1">
    <location>
        <begin position="321"/>
        <end position="353"/>
    </location>
</feature>
<comment type="caution">
    <text evidence="2">The sequence shown here is derived from an EMBL/GenBank/DDBJ whole genome shotgun (WGS) entry which is preliminary data.</text>
</comment>
<feature type="region of interest" description="Disordered" evidence="1">
    <location>
        <begin position="97"/>
        <end position="122"/>
    </location>
</feature>
<dbReference type="AlphaFoldDB" id="A0AA38XFA8"/>
<protein>
    <submittedName>
        <fullName evidence="2">Peroxin</fullName>
    </submittedName>
</protein>
<dbReference type="GO" id="GO:0005778">
    <property type="term" value="C:peroxisomal membrane"/>
    <property type="evidence" value="ECO:0007669"/>
    <property type="project" value="InterPro"/>
</dbReference>
<evidence type="ECO:0000313" key="2">
    <source>
        <dbReference type="EMBL" id="KAJ9612418.1"/>
    </source>
</evidence>
<dbReference type="Proteomes" id="UP001172673">
    <property type="component" value="Unassembled WGS sequence"/>
</dbReference>
<organism evidence="2 3">
    <name type="scientific">Cladophialophora chaetospira</name>
    <dbReference type="NCBI Taxonomy" id="386627"/>
    <lineage>
        <taxon>Eukaryota</taxon>
        <taxon>Fungi</taxon>
        <taxon>Dikarya</taxon>
        <taxon>Ascomycota</taxon>
        <taxon>Pezizomycotina</taxon>
        <taxon>Eurotiomycetes</taxon>
        <taxon>Chaetothyriomycetidae</taxon>
        <taxon>Chaetothyriales</taxon>
        <taxon>Herpotrichiellaceae</taxon>
        <taxon>Cladophialophora</taxon>
    </lineage>
</organism>
<feature type="region of interest" description="Disordered" evidence="1">
    <location>
        <begin position="202"/>
        <end position="221"/>
    </location>
</feature>
<dbReference type="Pfam" id="PF04882">
    <property type="entry name" value="Peroxin-3"/>
    <property type="match status" value="1"/>
</dbReference>
<accession>A0AA38XFA8</accession>
<feature type="compositionally biased region" description="Polar residues" evidence="1">
    <location>
        <begin position="327"/>
        <end position="337"/>
    </location>
</feature>
<dbReference type="PANTHER" id="PTHR28080">
    <property type="entry name" value="PEROXISOMAL BIOGENESIS FACTOR 3"/>
    <property type="match status" value="1"/>
</dbReference>
<sequence length="536" mass="58444">MISATRRWLRRHRTGIAIGAGVVGAGYLAAQYAIGKFNEARERMQMDRIAKDNIRRRFEQNQTDCTITVLALLPTLAENIVEDLPVEQLTHELQQKKAERLARASGEGKSEASSMQDGDTASVSSFQTGSFIHASQSPLGGSQSTGPRRTKAQLWNELKVTSVTRAFTLIYSLSLLTILTRIQLNLLGRLSYLSSVISLAQPPPPDRGNSISMEDHDDGSAGAGLGNDFETNRRYLTFSWFLLHKGYVQILGKVRRAVEEVFGGISPNEGITAARLSELVLEVRKKVEGSSERERYAARWLPYMLPPKEEEEAVLIESGVITPPATSPGSDSQNQDSGESRHGSIHIDTSTGPLRQLLDETADLIDSPTFTRIHTLLLGSMFSHLIDTRVVGELFPQPRQHSPSSSISSAQHPRIQELDSSVTVVPGEPRVKLANILANISRQAHVIGNGNNPPNEYIAKAEAEVKELEAFAAVIYASNLDQSLGEIQPDSKESGLRSAEGVGVSDVGVEPVDELIGDKLESAWTKVTGSTSFSSR</sequence>
<name>A0AA38XFA8_9EURO</name>
<feature type="compositionally biased region" description="Low complexity" evidence="1">
    <location>
        <begin position="396"/>
        <end position="413"/>
    </location>
</feature>
<feature type="compositionally biased region" description="Basic and acidic residues" evidence="1">
    <location>
        <begin position="97"/>
        <end position="110"/>
    </location>
</feature>
<evidence type="ECO:0000256" key="1">
    <source>
        <dbReference type="SAM" id="MobiDB-lite"/>
    </source>
</evidence>
<reference evidence="2" key="1">
    <citation type="submission" date="2022-10" db="EMBL/GenBank/DDBJ databases">
        <title>Culturing micro-colonial fungi from biological soil crusts in the Mojave desert and describing Neophaeococcomyces mojavensis, and introducing the new genera and species Taxawa tesnikishii.</title>
        <authorList>
            <person name="Kurbessoian T."/>
            <person name="Stajich J.E."/>
        </authorList>
    </citation>
    <scope>NUCLEOTIDE SEQUENCE</scope>
    <source>
        <strain evidence="2">TK_41</strain>
    </source>
</reference>
<feature type="compositionally biased region" description="Polar residues" evidence="1">
    <location>
        <begin position="111"/>
        <end position="122"/>
    </location>
</feature>
<dbReference type="GO" id="GO:0030674">
    <property type="term" value="F:protein-macromolecule adaptor activity"/>
    <property type="evidence" value="ECO:0007669"/>
    <property type="project" value="TreeGrafter"/>
</dbReference>
<keyword evidence="3" id="KW-1185">Reference proteome</keyword>